<evidence type="ECO:0000313" key="2">
    <source>
        <dbReference type="Proteomes" id="UP001501009"/>
    </source>
</evidence>
<reference evidence="2" key="1">
    <citation type="journal article" date="2019" name="Int. J. Syst. Evol. Microbiol.">
        <title>The Global Catalogue of Microorganisms (GCM) 10K type strain sequencing project: providing services to taxonomists for standard genome sequencing and annotation.</title>
        <authorList>
            <consortium name="The Broad Institute Genomics Platform"/>
            <consortium name="The Broad Institute Genome Sequencing Center for Infectious Disease"/>
            <person name="Wu L."/>
            <person name="Ma J."/>
        </authorList>
    </citation>
    <scope>NUCLEOTIDE SEQUENCE [LARGE SCALE GENOMIC DNA]</scope>
    <source>
        <strain evidence="2">JCM 17138</strain>
    </source>
</reference>
<dbReference type="EMBL" id="BAABDE010000022">
    <property type="protein sequence ID" value="GAA3816270.1"/>
    <property type="molecule type" value="Genomic_DNA"/>
</dbReference>
<protein>
    <submittedName>
        <fullName evidence="1">Uncharacterized protein</fullName>
    </submittedName>
</protein>
<name>A0ABP7IEF8_9ACTN</name>
<accession>A0ABP7IEF8</accession>
<keyword evidence="2" id="KW-1185">Reference proteome</keyword>
<comment type="caution">
    <text evidence="1">The sequence shown here is derived from an EMBL/GenBank/DDBJ whole genome shotgun (WGS) entry which is preliminary data.</text>
</comment>
<proteinExistence type="predicted"/>
<organism evidence="1 2">
    <name type="scientific">Streptomyces coacervatus</name>
    <dbReference type="NCBI Taxonomy" id="647381"/>
    <lineage>
        <taxon>Bacteria</taxon>
        <taxon>Bacillati</taxon>
        <taxon>Actinomycetota</taxon>
        <taxon>Actinomycetes</taxon>
        <taxon>Kitasatosporales</taxon>
        <taxon>Streptomycetaceae</taxon>
        <taxon>Streptomyces</taxon>
    </lineage>
</organism>
<sequence>MVAEVPKRRARPAHTPPIMRPWVGRTRADMCGSFVSVGARRLPCGCLICLPRYGDEGGKASLYGAIPTLGNVGVRP</sequence>
<evidence type="ECO:0000313" key="1">
    <source>
        <dbReference type="EMBL" id="GAA3816270.1"/>
    </source>
</evidence>
<gene>
    <name evidence="1" type="ORF">GCM10022403_057190</name>
</gene>
<dbReference type="Proteomes" id="UP001501009">
    <property type="component" value="Unassembled WGS sequence"/>
</dbReference>